<dbReference type="InterPro" id="IPR037185">
    <property type="entry name" value="EmrE-like"/>
</dbReference>
<reference evidence="2" key="1">
    <citation type="journal article" date="2020" name="Nature">
        <title>Giant virus diversity and host interactions through global metagenomics.</title>
        <authorList>
            <person name="Schulz F."/>
            <person name="Roux S."/>
            <person name="Paez-Espino D."/>
            <person name="Jungbluth S."/>
            <person name="Walsh D.A."/>
            <person name="Denef V.J."/>
            <person name="McMahon K.D."/>
            <person name="Konstantinidis K.T."/>
            <person name="Eloe-Fadrosh E.A."/>
            <person name="Kyrpides N.C."/>
            <person name="Woyke T."/>
        </authorList>
    </citation>
    <scope>NUCLEOTIDE SEQUENCE</scope>
    <source>
        <strain evidence="2">GVMAG-M-3300027833-11</strain>
    </source>
</reference>
<dbReference type="Gene3D" id="1.10.3730.20">
    <property type="match status" value="1"/>
</dbReference>
<keyword evidence="1" id="KW-0472">Membrane</keyword>
<feature type="transmembrane region" description="Helical" evidence="1">
    <location>
        <begin position="6"/>
        <end position="26"/>
    </location>
</feature>
<organism evidence="2">
    <name type="scientific">viral metagenome</name>
    <dbReference type="NCBI Taxonomy" id="1070528"/>
    <lineage>
        <taxon>unclassified sequences</taxon>
        <taxon>metagenomes</taxon>
        <taxon>organismal metagenomes</taxon>
    </lineage>
</organism>
<feature type="transmembrane region" description="Helical" evidence="1">
    <location>
        <begin position="130"/>
        <end position="147"/>
    </location>
</feature>
<accession>A0A6C0LGF3</accession>
<evidence type="ECO:0008006" key="3">
    <source>
        <dbReference type="Google" id="ProtNLM"/>
    </source>
</evidence>
<feature type="transmembrane region" description="Helical" evidence="1">
    <location>
        <begin position="78"/>
        <end position="96"/>
    </location>
</feature>
<dbReference type="EMBL" id="MN740503">
    <property type="protein sequence ID" value="QHU30066.1"/>
    <property type="molecule type" value="Genomic_DNA"/>
</dbReference>
<proteinExistence type="predicted"/>
<sequence length="154" mass="16491">MSLSWLPYSLFGALIYGSMSFSLGFVSPKIKKSLTGQMGYGFVYCALSGLLSIIALLGLKTHMSKDINTMISNIDVRVLALTAILNMMVNPVHAIVMNEGGSVGQQTMYSLAIIPVLVGEAFFYGEKLSIKQIIGIILAGGGAYLMASGRKRSE</sequence>
<dbReference type="SUPFAM" id="SSF103481">
    <property type="entry name" value="Multidrug resistance efflux transporter EmrE"/>
    <property type="match status" value="1"/>
</dbReference>
<protein>
    <recommendedName>
        <fullName evidence="3">EamA domain-containing protein</fullName>
    </recommendedName>
</protein>
<name>A0A6C0LGF3_9ZZZZ</name>
<feature type="transmembrane region" description="Helical" evidence="1">
    <location>
        <begin position="108"/>
        <end position="124"/>
    </location>
</feature>
<evidence type="ECO:0000313" key="2">
    <source>
        <dbReference type="EMBL" id="QHU30066.1"/>
    </source>
</evidence>
<keyword evidence="1" id="KW-1133">Transmembrane helix</keyword>
<evidence type="ECO:0000256" key="1">
    <source>
        <dbReference type="SAM" id="Phobius"/>
    </source>
</evidence>
<keyword evidence="1" id="KW-0812">Transmembrane</keyword>
<dbReference type="AlphaFoldDB" id="A0A6C0LGF3"/>
<feature type="transmembrane region" description="Helical" evidence="1">
    <location>
        <begin position="38"/>
        <end position="58"/>
    </location>
</feature>